<dbReference type="Proteomes" id="UP001164959">
    <property type="component" value="Chromosome"/>
</dbReference>
<accession>A0ABY6PBP1</accession>
<dbReference type="RefSeq" id="WP_265362057.1">
    <property type="nucleotide sequence ID" value="NZ_CP110636.1"/>
</dbReference>
<evidence type="ECO:0000313" key="1">
    <source>
        <dbReference type="EMBL" id="UZJ30622.1"/>
    </source>
</evidence>
<gene>
    <name evidence="1" type="ORF">OJ254_09955</name>
</gene>
<dbReference type="EMBL" id="CP110636">
    <property type="protein sequence ID" value="UZJ30622.1"/>
    <property type="molecule type" value="Genomic_DNA"/>
</dbReference>
<protein>
    <submittedName>
        <fullName evidence="1">Uncharacterized protein</fullName>
    </submittedName>
</protein>
<organism evidence="1 2">
    <name type="scientific">Streptomyces endophytica</name>
    <dbReference type="NCBI Taxonomy" id="2991496"/>
    <lineage>
        <taxon>Bacteria</taxon>
        <taxon>Bacillati</taxon>
        <taxon>Actinomycetota</taxon>
        <taxon>Actinomycetes</taxon>
        <taxon>Kitasatosporales</taxon>
        <taxon>Streptomycetaceae</taxon>
        <taxon>Streptomyces</taxon>
    </lineage>
</organism>
<keyword evidence="2" id="KW-1185">Reference proteome</keyword>
<sequence length="62" mass="6859">MTYKTGMAKAMNGTELKTSAGAHEVDTLALIREMTAMACRLAEEVRALRQDMAELREDREAA</sequence>
<name>A0ABY6PBP1_9ACTN</name>
<evidence type="ECO:0000313" key="2">
    <source>
        <dbReference type="Proteomes" id="UP001164959"/>
    </source>
</evidence>
<reference evidence="1" key="1">
    <citation type="submission" date="2022-11" db="EMBL/GenBank/DDBJ databases">
        <title>Identification and genomic analyses of a novel endophytic actinobacterium Streptomyces endophytica sp. nov. with potential for biocontrol of Yam anthracnose.</title>
        <authorList>
            <person name="Huang X."/>
        </authorList>
    </citation>
    <scope>NUCLEOTIDE SEQUENCE</scope>
    <source>
        <strain evidence="1">HNM0140</strain>
    </source>
</reference>
<proteinExistence type="predicted"/>